<dbReference type="PANTHER" id="PTHR45398">
    <property type="match status" value="1"/>
</dbReference>
<name>A0A6B3P4R7_9PSED</name>
<feature type="non-terminal residue" evidence="3">
    <location>
        <position position="1"/>
    </location>
</feature>
<keyword evidence="4" id="KW-1185">Reference proteome</keyword>
<reference evidence="3 4" key="1">
    <citation type="submission" date="2020-02" db="EMBL/GenBank/DDBJ databases">
        <title>Broccoli isolated Pseudomonas sp.</title>
        <authorList>
            <person name="Fujikawa T."/>
            <person name="Sawada H."/>
        </authorList>
    </citation>
    <scope>NUCLEOTIDE SEQUENCE [LARGE SCALE GENOMIC DNA]</scope>
    <source>
        <strain evidence="3 4">MAFF212427</strain>
    </source>
</reference>
<accession>A0A6B3P4R7</accession>
<dbReference type="Gene3D" id="3.40.50.12780">
    <property type="entry name" value="N-terminal domain of ligase-like"/>
    <property type="match status" value="1"/>
</dbReference>
<protein>
    <submittedName>
        <fullName evidence="3">AMP-binding protein</fullName>
    </submittedName>
</protein>
<sequence length="276" mass="30402">FFVNTLVLKAQMHPQQAFADLLRQVRQSTLQAQAHQDLPFEQLVEALQPGRSLAHSPLFQVMFNHHADDTGDVQAISTLPALQVERLSWDNHTAQFDLVLDTTETAHGLSAILVYATDLFEAATIERLAEHWQNLLRAIVAEPQQRIGQLPLLEAREQQANIQQWNPAPAQFASQQCIHQLIEAQAARAPQSIALTLGDTQLSYGELNERANQLAHALIAQGIGPEVLVGLACERSLEMLVGLLAILKAGGAYVPLDPAYPEDRLAYMMKDSGLSV</sequence>
<dbReference type="SUPFAM" id="SSF56801">
    <property type="entry name" value="Acetyl-CoA synthetase-like"/>
    <property type="match status" value="1"/>
</dbReference>
<evidence type="ECO:0000259" key="1">
    <source>
        <dbReference type="Pfam" id="PF00501"/>
    </source>
</evidence>
<dbReference type="Gene3D" id="3.30.559.30">
    <property type="entry name" value="Nonribosomal peptide synthetase, condensation domain"/>
    <property type="match status" value="1"/>
</dbReference>
<evidence type="ECO:0000313" key="4">
    <source>
        <dbReference type="Proteomes" id="UP000482634"/>
    </source>
</evidence>
<dbReference type="PANTHER" id="PTHR45398:SF1">
    <property type="entry name" value="ENZYME, PUTATIVE (JCVI)-RELATED"/>
    <property type="match status" value="1"/>
</dbReference>
<organism evidence="3 4">
    <name type="scientific">Pseudomonas brassicae</name>
    <dbReference type="NCBI Taxonomy" id="2708063"/>
    <lineage>
        <taxon>Bacteria</taxon>
        <taxon>Pseudomonadati</taxon>
        <taxon>Pseudomonadota</taxon>
        <taxon>Gammaproteobacteria</taxon>
        <taxon>Pseudomonadales</taxon>
        <taxon>Pseudomonadaceae</taxon>
        <taxon>Pseudomonas</taxon>
    </lineage>
</organism>
<dbReference type="Pfam" id="PF00501">
    <property type="entry name" value="AMP-binding"/>
    <property type="match status" value="1"/>
</dbReference>
<dbReference type="InterPro" id="IPR042099">
    <property type="entry name" value="ANL_N_sf"/>
</dbReference>
<dbReference type="Proteomes" id="UP000482634">
    <property type="component" value="Unassembled WGS sequence"/>
</dbReference>
<evidence type="ECO:0000259" key="2">
    <source>
        <dbReference type="Pfam" id="PF00668"/>
    </source>
</evidence>
<dbReference type="Pfam" id="PF00668">
    <property type="entry name" value="Condensation"/>
    <property type="match status" value="1"/>
</dbReference>
<feature type="non-terminal residue" evidence="3">
    <location>
        <position position="276"/>
    </location>
</feature>
<comment type="caution">
    <text evidence="3">The sequence shown here is derived from an EMBL/GenBank/DDBJ whole genome shotgun (WGS) entry which is preliminary data.</text>
</comment>
<dbReference type="RefSeq" id="WP_163951083.1">
    <property type="nucleotide sequence ID" value="NZ_JAAHBU010000546.1"/>
</dbReference>
<dbReference type="InterPro" id="IPR000873">
    <property type="entry name" value="AMP-dep_synth/lig_dom"/>
</dbReference>
<evidence type="ECO:0000313" key="3">
    <source>
        <dbReference type="EMBL" id="NER66654.1"/>
    </source>
</evidence>
<feature type="domain" description="AMP-dependent synthetase/ligase" evidence="1">
    <location>
        <begin position="183"/>
        <end position="276"/>
    </location>
</feature>
<feature type="domain" description="Condensation" evidence="2">
    <location>
        <begin position="1"/>
        <end position="159"/>
    </location>
</feature>
<proteinExistence type="predicted"/>
<gene>
    <name evidence="3" type="ORF">G3436_25860</name>
</gene>
<dbReference type="GO" id="GO:0003824">
    <property type="term" value="F:catalytic activity"/>
    <property type="evidence" value="ECO:0007669"/>
    <property type="project" value="InterPro"/>
</dbReference>
<dbReference type="AlphaFoldDB" id="A0A6B3P4R7"/>
<dbReference type="SUPFAM" id="SSF52777">
    <property type="entry name" value="CoA-dependent acyltransferases"/>
    <property type="match status" value="1"/>
</dbReference>
<dbReference type="InterPro" id="IPR001242">
    <property type="entry name" value="Condensation_dom"/>
</dbReference>
<dbReference type="EMBL" id="JAAHBU010000546">
    <property type="protein sequence ID" value="NER66654.1"/>
    <property type="molecule type" value="Genomic_DNA"/>
</dbReference>
<dbReference type="Gene3D" id="3.30.559.10">
    <property type="entry name" value="Chloramphenicol acetyltransferase-like domain"/>
    <property type="match status" value="1"/>
</dbReference>
<dbReference type="InterPro" id="IPR023213">
    <property type="entry name" value="CAT-like_dom_sf"/>
</dbReference>